<sequence length="720" mass="81961">MLDQARDSTPIPPDTRADGTNDRHSRRKRVRLSCGECRSRKLACDRTSPCQRCVRSGRSEKCSFETSSGLPLVKKQHYDEQFTSTSSQEVQSLRAEVAHLRDLLSNSDIGSIRNSATSPACAQTAPNGIKATDHILDVVGPSHVDIPKVDKGIADPRESCLTYYSQHTLLKFFYEIPQLFPFIKEVSDEWLKPIGIRLGKTKHAKVELEQAQTNHIETRMEALLPSKEETEELIMFYISNVEQVHRIVHIPTFRREYANYWAPRPPRQPAMTALMLAMMSIAYGAMPASASATSHSGYPTIIIQWIGACEGWLRQQSSRHRKLIHHQIACLIYLAKRINIVRKKLYWKETGALIQDAISDGLHVEPSPSITSPYIREMKRRIWATLRELDIQNCVEFGLPTLLHSIEPTISAPSNIDDEVFDETTQQLPNSVDVGRYTDTSYQCYSSLTWNVRLNISRRLYSPGCSKVLTYDEVLQYTHQLTQALHSVPEWNDIQEQGSSQNIHLVSAFLKLQLIELILAMHRPYLQRQGEKFWLSENICYQMARDVILLTTSLASSDYQRLIFLREDLLVGALCLARISLLQPKDSTSMATSQTPSTTELLELCVPLFEDRYHRCPHEMWCFITMHSGFLLVKIHIGKETWQTAKTACAQRFLAVYFKQPGRGQQATSDPNIAKSYELVDATEVAPITSDWLDSNFSDLFTDPFDLDVDLNGMWGTWSS</sequence>
<dbReference type="GO" id="GO:0000978">
    <property type="term" value="F:RNA polymerase II cis-regulatory region sequence-specific DNA binding"/>
    <property type="evidence" value="ECO:0007669"/>
    <property type="project" value="TreeGrafter"/>
</dbReference>
<dbReference type="PROSITE" id="PS00463">
    <property type="entry name" value="ZN2_CY6_FUNGAL_1"/>
    <property type="match status" value="1"/>
</dbReference>
<keyword evidence="5" id="KW-0804">Transcription</keyword>
<comment type="caution">
    <text evidence="9">The sequence shown here is derived from an EMBL/GenBank/DDBJ whole genome shotgun (WGS) entry which is preliminary data.</text>
</comment>
<dbReference type="PANTHER" id="PTHR31944:SF130">
    <property type="entry name" value="ZN(II)2CYS6 TRANSCRIPTION FACTO (EUROFUNG)"/>
    <property type="match status" value="1"/>
</dbReference>
<dbReference type="GO" id="GO:0001228">
    <property type="term" value="F:DNA-binding transcription activator activity, RNA polymerase II-specific"/>
    <property type="evidence" value="ECO:0007669"/>
    <property type="project" value="TreeGrafter"/>
</dbReference>
<dbReference type="GO" id="GO:0008270">
    <property type="term" value="F:zinc ion binding"/>
    <property type="evidence" value="ECO:0007669"/>
    <property type="project" value="InterPro"/>
</dbReference>
<dbReference type="Pfam" id="PF00172">
    <property type="entry name" value="Zn_clus"/>
    <property type="match status" value="1"/>
</dbReference>
<evidence type="ECO:0000256" key="2">
    <source>
        <dbReference type="ARBA" id="ARBA00022833"/>
    </source>
</evidence>
<dbReference type="SUPFAM" id="SSF57701">
    <property type="entry name" value="Zn2/Cys6 DNA-binding domain"/>
    <property type="match status" value="1"/>
</dbReference>
<feature type="domain" description="Zn(2)-C6 fungal-type" evidence="8">
    <location>
        <begin position="33"/>
        <end position="64"/>
    </location>
</feature>
<accession>A0A8H7WCH7</accession>
<evidence type="ECO:0000256" key="4">
    <source>
        <dbReference type="ARBA" id="ARBA00023125"/>
    </source>
</evidence>
<keyword evidence="4" id="KW-0238">DNA-binding</keyword>
<dbReference type="EMBL" id="JAFJYH010000051">
    <property type="protein sequence ID" value="KAG4422280.1"/>
    <property type="molecule type" value="Genomic_DNA"/>
</dbReference>
<dbReference type="PROSITE" id="PS50048">
    <property type="entry name" value="ZN2_CY6_FUNGAL_2"/>
    <property type="match status" value="1"/>
</dbReference>
<evidence type="ECO:0000313" key="10">
    <source>
        <dbReference type="Proteomes" id="UP000664132"/>
    </source>
</evidence>
<evidence type="ECO:0000259" key="8">
    <source>
        <dbReference type="PROSITE" id="PS50048"/>
    </source>
</evidence>
<keyword evidence="1" id="KW-0479">Metal-binding</keyword>
<keyword evidence="2" id="KW-0862">Zinc</keyword>
<evidence type="ECO:0000313" key="9">
    <source>
        <dbReference type="EMBL" id="KAG4422280.1"/>
    </source>
</evidence>
<keyword evidence="3" id="KW-0805">Transcription regulation</keyword>
<evidence type="ECO:0000256" key="3">
    <source>
        <dbReference type="ARBA" id="ARBA00023015"/>
    </source>
</evidence>
<reference evidence="9" key="1">
    <citation type="submission" date="2021-02" db="EMBL/GenBank/DDBJ databases">
        <title>Genome sequence Cadophora malorum strain M34.</title>
        <authorList>
            <person name="Stefanovic E."/>
            <person name="Vu D."/>
            <person name="Scully C."/>
            <person name="Dijksterhuis J."/>
            <person name="Roader J."/>
            <person name="Houbraken J."/>
        </authorList>
    </citation>
    <scope>NUCLEOTIDE SEQUENCE</scope>
    <source>
        <strain evidence="9">M34</strain>
    </source>
</reference>
<protein>
    <recommendedName>
        <fullName evidence="8">Zn(2)-C6 fungal-type domain-containing protein</fullName>
    </recommendedName>
</protein>
<evidence type="ECO:0000256" key="1">
    <source>
        <dbReference type="ARBA" id="ARBA00022723"/>
    </source>
</evidence>
<dbReference type="InterPro" id="IPR036864">
    <property type="entry name" value="Zn2-C6_fun-type_DNA-bd_sf"/>
</dbReference>
<organism evidence="9 10">
    <name type="scientific">Cadophora malorum</name>
    <dbReference type="NCBI Taxonomy" id="108018"/>
    <lineage>
        <taxon>Eukaryota</taxon>
        <taxon>Fungi</taxon>
        <taxon>Dikarya</taxon>
        <taxon>Ascomycota</taxon>
        <taxon>Pezizomycotina</taxon>
        <taxon>Leotiomycetes</taxon>
        <taxon>Helotiales</taxon>
        <taxon>Ploettnerulaceae</taxon>
        <taxon>Cadophora</taxon>
    </lineage>
</organism>
<keyword evidence="6" id="KW-0539">Nucleus</keyword>
<dbReference type="PANTHER" id="PTHR31944">
    <property type="entry name" value="HEME-RESPONSIVE ZINC FINGER TRANSCRIPTION FACTOR HAP1"/>
    <property type="match status" value="1"/>
</dbReference>
<proteinExistence type="predicted"/>
<dbReference type="InterPro" id="IPR001138">
    <property type="entry name" value="Zn2Cys6_DnaBD"/>
</dbReference>
<dbReference type="InterPro" id="IPR051430">
    <property type="entry name" value="Fungal_TF_Env_Response"/>
</dbReference>
<dbReference type="AlphaFoldDB" id="A0A8H7WCH7"/>
<dbReference type="GO" id="GO:0006351">
    <property type="term" value="P:DNA-templated transcription"/>
    <property type="evidence" value="ECO:0007669"/>
    <property type="project" value="InterPro"/>
</dbReference>
<dbReference type="CDD" id="cd00067">
    <property type="entry name" value="GAL4"/>
    <property type="match status" value="1"/>
</dbReference>
<dbReference type="OrthoDB" id="4236860at2759"/>
<dbReference type="CDD" id="cd12148">
    <property type="entry name" value="fungal_TF_MHR"/>
    <property type="match status" value="1"/>
</dbReference>
<dbReference type="SMART" id="SM00066">
    <property type="entry name" value="GAL4"/>
    <property type="match status" value="1"/>
</dbReference>
<dbReference type="InterPro" id="IPR007219">
    <property type="entry name" value="XnlR_reg_dom"/>
</dbReference>
<dbReference type="GO" id="GO:0005634">
    <property type="term" value="C:nucleus"/>
    <property type="evidence" value="ECO:0007669"/>
    <property type="project" value="TreeGrafter"/>
</dbReference>
<dbReference type="Pfam" id="PF04082">
    <property type="entry name" value="Fungal_trans"/>
    <property type="match status" value="1"/>
</dbReference>
<gene>
    <name evidence="9" type="ORF">IFR04_004546</name>
</gene>
<evidence type="ECO:0000256" key="5">
    <source>
        <dbReference type="ARBA" id="ARBA00023163"/>
    </source>
</evidence>
<name>A0A8H7WCH7_9HELO</name>
<evidence type="ECO:0000256" key="7">
    <source>
        <dbReference type="SAM" id="MobiDB-lite"/>
    </source>
</evidence>
<dbReference type="Gene3D" id="4.10.240.10">
    <property type="entry name" value="Zn(2)-C6 fungal-type DNA-binding domain"/>
    <property type="match status" value="1"/>
</dbReference>
<keyword evidence="10" id="KW-1185">Reference proteome</keyword>
<dbReference type="Proteomes" id="UP000664132">
    <property type="component" value="Unassembled WGS sequence"/>
</dbReference>
<feature type="region of interest" description="Disordered" evidence="7">
    <location>
        <begin position="1"/>
        <end position="25"/>
    </location>
</feature>
<evidence type="ECO:0000256" key="6">
    <source>
        <dbReference type="ARBA" id="ARBA00023242"/>
    </source>
</evidence>